<dbReference type="InterPro" id="IPR051988">
    <property type="entry name" value="HRR_RAD51_Paralog"/>
</dbReference>
<dbReference type="GO" id="GO:0000724">
    <property type="term" value="P:double-strand break repair via homologous recombination"/>
    <property type="evidence" value="ECO:0007669"/>
    <property type="project" value="TreeGrafter"/>
</dbReference>
<gene>
    <name evidence="4" type="ORF">QBC35DRAFT_463973</name>
</gene>
<dbReference type="GO" id="GO:0007131">
    <property type="term" value="P:reciprocal meiotic recombination"/>
    <property type="evidence" value="ECO:0007669"/>
    <property type="project" value="TreeGrafter"/>
</dbReference>
<organism evidence="4 5">
    <name type="scientific">Podospora australis</name>
    <dbReference type="NCBI Taxonomy" id="1536484"/>
    <lineage>
        <taxon>Eukaryota</taxon>
        <taxon>Fungi</taxon>
        <taxon>Dikarya</taxon>
        <taxon>Ascomycota</taxon>
        <taxon>Pezizomycotina</taxon>
        <taxon>Sordariomycetes</taxon>
        <taxon>Sordariomycetidae</taxon>
        <taxon>Sordariales</taxon>
        <taxon>Podosporaceae</taxon>
        <taxon>Podospora</taxon>
    </lineage>
</organism>
<protein>
    <submittedName>
        <fullName evidence="4">Uncharacterized protein</fullName>
    </submittedName>
</protein>
<dbReference type="GO" id="GO:0005657">
    <property type="term" value="C:replication fork"/>
    <property type="evidence" value="ECO:0007669"/>
    <property type="project" value="TreeGrafter"/>
</dbReference>
<evidence type="ECO:0000256" key="2">
    <source>
        <dbReference type="ARBA" id="ARBA00023242"/>
    </source>
</evidence>
<dbReference type="EMBL" id="MU864406">
    <property type="protein sequence ID" value="KAK4187247.1"/>
    <property type="molecule type" value="Genomic_DNA"/>
</dbReference>
<dbReference type="AlphaFoldDB" id="A0AAN6WVJ5"/>
<keyword evidence="2" id="KW-0539">Nucleus</keyword>
<keyword evidence="5" id="KW-1185">Reference proteome</keyword>
<evidence type="ECO:0000256" key="1">
    <source>
        <dbReference type="ARBA" id="ARBA00004123"/>
    </source>
</evidence>
<feature type="compositionally biased region" description="Basic and acidic residues" evidence="3">
    <location>
        <begin position="454"/>
        <end position="468"/>
    </location>
</feature>
<name>A0AAN6WVJ5_9PEZI</name>
<dbReference type="InterPro" id="IPR027417">
    <property type="entry name" value="P-loop_NTPase"/>
</dbReference>
<dbReference type="GO" id="GO:0005815">
    <property type="term" value="C:microtubule organizing center"/>
    <property type="evidence" value="ECO:0007669"/>
    <property type="project" value="TreeGrafter"/>
</dbReference>
<dbReference type="Proteomes" id="UP001302126">
    <property type="component" value="Unassembled WGS sequence"/>
</dbReference>
<reference evidence="4" key="2">
    <citation type="submission" date="2023-05" db="EMBL/GenBank/DDBJ databases">
        <authorList>
            <consortium name="Lawrence Berkeley National Laboratory"/>
            <person name="Steindorff A."/>
            <person name="Hensen N."/>
            <person name="Bonometti L."/>
            <person name="Westerberg I."/>
            <person name="Brannstrom I.O."/>
            <person name="Guillou S."/>
            <person name="Cros-Aarteil S."/>
            <person name="Calhoun S."/>
            <person name="Haridas S."/>
            <person name="Kuo A."/>
            <person name="Mondo S."/>
            <person name="Pangilinan J."/>
            <person name="Riley R."/>
            <person name="Labutti K."/>
            <person name="Andreopoulos B."/>
            <person name="Lipzen A."/>
            <person name="Chen C."/>
            <person name="Yanf M."/>
            <person name="Daum C."/>
            <person name="Ng V."/>
            <person name="Clum A."/>
            <person name="Ohm R."/>
            <person name="Martin F."/>
            <person name="Silar P."/>
            <person name="Natvig D."/>
            <person name="Lalanne C."/>
            <person name="Gautier V."/>
            <person name="Ament-Velasquez S.L."/>
            <person name="Kruys A."/>
            <person name="Hutchinson M.I."/>
            <person name="Powell A.J."/>
            <person name="Barry K."/>
            <person name="Miller A.N."/>
            <person name="Grigoriev I.V."/>
            <person name="Debuchy R."/>
            <person name="Gladieux P."/>
            <person name="Thoren M.H."/>
            <person name="Johannesson H."/>
        </authorList>
    </citation>
    <scope>NUCLEOTIDE SEQUENCE</scope>
    <source>
        <strain evidence="4">PSN309</strain>
    </source>
</reference>
<evidence type="ECO:0000313" key="4">
    <source>
        <dbReference type="EMBL" id="KAK4187247.1"/>
    </source>
</evidence>
<dbReference type="Gene3D" id="3.40.50.300">
    <property type="entry name" value="P-loop containing nucleotide triphosphate hydrolases"/>
    <property type="match status" value="1"/>
</dbReference>
<dbReference type="GO" id="GO:0003697">
    <property type="term" value="F:single-stranded DNA binding"/>
    <property type="evidence" value="ECO:0007669"/>
    <property type="project" value="TreeGrafter"/>
</dbReference>
<comment type="subcellular location">
    <subcellularLocation>
        <location evidence="1">Nucleus</location>
    </subcellularLocation>
</comment>
<feature type="compositionally biased region" description="Low complexity" evidence="3">
    <location>
        <begin position="97"/>
        <end position="112"/>
    </location>
</feature>
<feature type="compositionally biased region" description="Polar residues" evidence="3">
    <location>
        <begin position="483"/>
        <end position="495"/>
    </location>
</feature>
<evidence type="ECO:0000313" key="5">
    <source>
        <dbReference type="Proteomes" id="UP001302126"/>
    </source>
</evidence>
<comment type="caution">
    <text evidence="4">The sequence shown here is derived from an EMBL/GenBank/DDBJ whole genome shotgun (WGS) entry which is preliminary data.</text>
</comment>
<dbReference type="GO" id="GO:0000400">
    <property type="term" value="F:four-way junction DNA binding"/>
    <property type="evidence" value="ECO:0007669"/>
    <property type="project" value="TreeGrafter"/>
</dbReference>
<proteinExistence type="predicted"/>
<reference evidence="4" key="1">
    <citation type="journal article" date="2023" name="Mol. Phylogenet. Evol.">
        <title>Genome-scale phylogeny and comparative genomics of the fungal order Sordariales.</title>
        <authorList>
            <person name="Hensen N."/>
            <person name="Bonometti L."/>
            <person name="Westerberg I."/>
            <person name="Brannstrom I.O."/>
            <person name="Guillou S."/>
            <person name="Cros-Aarteil S."/>
            <person name="Calhoun S."/>
            <person name="Haridas S."/>
            <person name="Kuo A."/>
            <person name="Mondo S."/>
            <person name="Pangilinan J."/>
            <person name="Riley R."/>
            <person name="LaButti K."/>
            <person name="Andreopoulos B."/>
            <person name="Lipzen A."/>
            <person name="Chen C."/>
            <person name="Yan M."/>
            <person name="Daum C."/>
            <person name="Ng V."/>
            <person name="Clum A."/>
            <person name="Steindorff A."/>
            <person name="Ohm R.A."/>
            <person name="Martin F."/>
            <person name="Silar P."/>
            <person name="Natvig D.O."/>
            <person name="Lalanne C."/>
            <person name="Gautier V."/>
            <person name="Ament-Velasquez S.L."/>
            <person name="Kruys A."/>
            <person name="Hutchinson M.I."/>
            <person name="Powell A.J."/>
            <person name="Barry K."/>
            <person name="Miller A.N."/>
            <person name="Grigoriev I.V."/>
            <person name="Debuchy R."/>
            <person name="Gladieux P."/>
            <person name="Hiltunen Thoren M."/>
            <person name="Johannesson H."/>
        </authorList>
    </citation>
    <scope>NUCLEOTIDE SEQUENCE</scope>
    <source>
        <strain evidence="4">PSN309</strain>
    </source>
</reference>
<dbReference type="GO" id="GO:0033063">
    <property type="term" value="C:Rad51B-Rad51C-Rad51D-XRCC2 complex"/>
    <property type="evidence" value="ECO:0007669"/>
    <property type="project" value="TreeGrafter"/>
</dbReference>
<dbReference type="GO" id="GO:0000723">
    <property type="term" value="P:telomere maintenance"/>
    <property type="evidence" value="ECO:0007669"/>
    <property type="project" value="TreeGrafter"/>
</dbReference>
<dbReference type="GO" id="GO:0042148">
    <property type="term" value="P:DNA strand invasion"/>
    <property type="evidence" value="ECO:0007669"/>
    <property type="project" value="TreeGrafter"/>
</dbReference>
<dbReference type="PANTHER" id="PTHR46457:SF1">
    <property type="entry name" value="DNA REPAIR PROTEIN RAD51 HOMOLOG 4"/>
    <property type="match status" value="1"/>
</dbReference>
<feature type="region of interest" description="Disordered" evidence="3">
    <location>
        <begin position="97"/>
        <end position="120"/>
    </location>
</feature>
<feature type="region of interest" description="Disordered" evidence="3">
    <location>
        <begin position="445"/>
        <end position="516"/>
    </location>
</feature>
<dbReference type="GO" id="GO:0008094">
    <property type="term" value="F:ATP-dependent activity, acting on DNA"/>
    <property type="evidence" value="ECO:0007669"/>
    <property type="project" value="TreeGrafter"/>
</dbReference>
<dbReference type="PANTHER" id="PTHR46457">
    <property type="entry name" value="DNA REPAIR PROTEIN RAD51 HOMOLOG 4"/>
    <property type="match status" value="1"/>
</dbReference>
<sequence length="524" mass="56395">MNTHSTTSLVQPQPLSAITLLEQDLFRLPPQVPHHGIANTYQNTARIRTGHKDLDNHALLGGLDRGSVVGISAEEDDFGLALGLQTIAYLFAFSPSSSPSAQDGEASSATAEVRAEERERKPKAMIVTTLPGTILLPQLRKALVDACSSAPSATAAPGNTQTQVKNCLQNISIARIFDLEGLDEVLNELSSSVRKDVVLITSMSPLLSNLFSNRERESALLFAGRLGLRLRHLSRRHSQQSPGPLIILLNSTTTTTVSTPAPPDSGFGEEVPERATDSTLRTIFGPAGLQTSGRGTQGRGMRKTETYTQAQPQTQTRTQAHTQAYRHGGSTFGNGTPGYGRGYGHGHGNHLSRGIGGATTTTTVKPAFGQVFAQMVDVHLLCRRLSSSVSLHIASTATSTAGTVRGTQGMMAHGAGGHSGNGYVWVVEVLLDEIGVYHYEENRQGDIHDDEDEIGKGDNKKGGRGRDGIEEDRDGDVKMEEGGNNQEGSSANMYQNKGRGVNESGREQRVRRRSREQRWAICEL</sequence>
<evidence type="ECO:0000256" key="3">
    <source>
        <dbReference type="SAM" id="MobiDB-lite"/>
    </source>
</evidence>
<accession>A0AAN6WVJ5</accession>